<dbReference type="AlphaFoldDB" id="A0A8K0D031"/>
<accession>A0A8K0D031</accession>
<dbReference type="PROSITE" id="PS51888">
    <property type="entry name" value="CLIP"/>
    <property type="match status" value="1"/>
</dbReference>
<dbReference type="Pfam" id="PF12032">
    <property type="entry name" value="CLIP"/>
    <property type="match status" value="1"/>
</dbReference>
<dbReference type="Proteomes" id="UP000801492">
    <property type="component" value="Unassembled WGS sequence"/>
</dbReference>
<keyword evidence="3" id="KW-0378">Hydrolase</keyword>
<reference evidence="9" key="1">
    <citation type="submission" date="2019-08" db="EMBL/GenBank/DDBJ databases">
        <title>The genome of the North American firefly Photinus pyralis.</title>
        <authorList>
            <consortium name="Photinus pyralis genome working group"/>
            <person name="Fallon T.R."/>
            <person name="Sander Lower S.E."/>
            <person name="Weng J.-K."/>
        </authorList>
    </citation>
    <scope>NUCLEOTIDE SEQUENCE</scope>
    <source>
        <strain evidence="9">TRF0915ILg1</strain>
        <tissue evidence="9">Whole body</tissue>
    </source>
</reference>
<dbReference type="InterPro" id="IPR038565">
    <property type="entry name" value="CLIP_sf"/>
</dbReference>
<evidence type="ECO:0000256" key="6">
    <source>
        <dbReference type="ARBA" id="ARBA00023157"/>
    </source>
</evidence>
<keyword evidence="1" id="KW-0645">Protease</keyword>
<dbReference type="SMART" id="SM00680">
    <property type="entry name" value="CLIP"/>
    <property type="match status" value="1"/>
</dbReference>
<dbReference type="Gene3D" id="3.30.1640.30">
    <property type="match status" value="1"/>
</dbReference>
<evidence type="ECO:0000256" key="7">
    <source>
        <dbReference type="ARBA" id="ARBA00023180"/>
    </source>
</evidence>
<dbReference type="EMBL" id="VTPC01006734">
    <property type="protein sequence ID" value="KAF2894711.1"/>
    <property type="molecule type" value="Genomic_DNA"/>
</dbReference>
<dbReference type="FunFam" id="3.30.1640.30:FF:000001">
    <property type="entry name" value="Serine protease 7"/>
    <property type="match status" value="1"/>
</dbReference>
<keyword evidence="7" id="KW-0325">Glycoprotein</keyword>
<keyword evidence="2" id="KW-0732">Signal</keyword>
<sequence length="99" mass="10907">MNSEVDFVNNMGTNTIVVFFFLVSFCDFKISVGQSNVCQTPENTTGQCVIIENCPTLYSLVQKKPIPQHTTAYLRRAHCGFTGSQPNVCCPITTKNPIG</sequence>
<evidence type="ECO:0000256" key="1">
    <source>
        <dbReference type="ARBA" id="ARBA00022670"/>
    </source>
</evidence>
<name>A0A8K0D031_IGNLU</name>
<evidence type="ECO:0000313" key="10">
    <source>
        <dbReference type="Proteomes" id="UP000801492"/>
    </source>
</evidence>
<evidence type="ECO:0000313" key="9">
    <source>
        <dbReference type="EMBL" id="KAF2894711.1"/>
    </source>
</evidence>
<evidence type="ECO:0000259" key="8">
    <source>
        <dbReference type="PROSITE" id="PS51888"/>
    </source>
</evidence>
<proteinExistence type="predicted"/>
<keyword evidence="5" id="KW-0865">Zymogen</keyword>
<evidence type="ECO:0000256" key="4">
    <source>
        <dbReference type="ARBA" id="ARBA00022825"/>
    </source>
</evidence>
<evidence type="ECO:0000256" key="5">
    <source>
        <dbReference type="ARBA" id="ARBA00023145"/>
    </source>
</evidence>
<dbReference type="GO" id="GO:0008236">
    <property type="term" value="F:serine-type peptidase activity"/>
    <property type="evidence" value="ECO:0007669"/>
    <property type="project" value="UniProtKB-KW"/>
</dbReference>
<dbReference type="GO" id="GO:0006508">
    <property type="term" value="P:proteolysis"/>
    <property type="evidence" value="ECO:0007669"/>
    <property type="project" value="UniProtKB-KW"/>
</dbReference>
<keyword evidence="6" id="KW-1015">Disulfide bond</keyword>
<organism evidence="9 10">
    <name type="scientific">Ignelater luminosus</name>
    <name type="common">Cucubano</name>
    <name type="synonym">Pyrophorus luminosus</name>
    <dbReference type="NCBI Taxonomy" id="2038154"/>
    <lineage>
        <taxon>Eukaryota</taxon>
        <taxon>Metazoa</taxon>
        <taxon>Ecdysozoa</taxon>
        <taxon>Arthropoda</taxon>
        <taxon>Hexapoda</taxon>
        <taxon>Insecta</taxon>
        <taxon>Pterygota</taxon>
        <taxon>Neoptera</taxon>
        <taxon>Endopterygota</taxon>
        <taxon>Coleoptera</taxon>
        <taxon>Polyphaga</taxon>
        <taxon>Elateriformia</taxon>
        <taxon>Elateroidea</taxon>
        <taxon>Elateridae</taxon>
        <taxon>Agrypninae</taxon>
        <taxon>Pyrophorini</taxon>
        <taxon>Ignelater</taxon>
    </lineage>
</organism>
<dbReference type="InterPro" id="IPR022700">
    <property type="entry name" value="CLIP"/>
</dbReference>
<comment type="caution">
    <text evidence="9">The sequence shown here is derived from an EMBL/GenBank/DDBJ whole genome shotgun (WGS) entry which is preliminary data.</text>
</comment>
<keyword evidence="10" id="KW-1185">Reference proteome</keyword>
<gene>
    <name evidence="9" type="ORF">ILUMI_11461</name>
</gene>
<protein>
    <recommendedName>
        <fullName evidence="8">Clip domain-containing protein</fullName>
    </recommendedName>
</protein>
<dbReference type="OrthoDB" id="6652883at2759"/>
<evidence type="ECO:0000256" key="2">
    <source>
        <dbReference type="ARBA" id="ARBA00022729"/>
    </source>
</evidence>
<keyword evidence="4" id="KW-0720">Serine protease</keyword>
<feature type="domain" description="Clip" evidence="8">
    <location>
        <begin position="37"/>
        <end position="90"/>
    </location>
</feature>
<evidence type="ECO:0000256" key="3">
    <source>
        <dbReference type="ARBA" id="ARBA00022801"/>
    </source>
</evidence>